<feature type="compositionally biased region" description="Polar residues" evidence="1">
    <location>
        <begin position="222"/>
        <end position="239"/>
    </location>
</feature>
<dbReference type="EMBL" id="KV424007">
    <property type="protein sequence ID" value="KZT54798.1"/>
    <property type="molecule type" value="Genomic_DNA"/>
</dbReference>
<proteinExistence type="predicted"/>
<feature type="compositionally biased region" description="Basic and acidic residues" evidence="1">
    <location>
        <begin position="302"/>
        <end position="317"/>
    </location>
</feature>
<feature type="compositionally biased region" description="Basic and acidic residues" evidence="1">
    <location>
        <begin position="240"/>
        <end position="251"/>
    </location>
</feature>
<evidence type="ECO:0000313" key="2">
    <source>
        <dbReference type="EMBL" id="KZT54798.1"/>
    </source>
</evidence>
<evidence type="ECO:0000256" key="1">
    <source>
        <dbReference type="SAM" id="MobiDB-lite"/>
    </source>
</evidence>
<keyword evidence="3" id="KW-1185">Reference proteome</keyword>
<organism evidence="2 3">
    <name type="scientific">Calocera cornea HHB12733</name>
    <dbReference type="NCBI Taxonomy" id="1353952"/>
    <lineage>
        <taxon>Eukaryota</taxon>
        <taxon>Fungi</taxon>
        <taxon>Dikarya</taxon>
        <taxon>Basidiomycota</taxon>
        <taxon>Agaricomycotina</taxon>
        <taxon>Dacrymycetes</taxon>
        <taxon>Dacrymycetales</taxon>
        <taxon>Dacrymycetaceae</taxon>
        <taxon>Calocera</taxon>
    </lineage>
</organism>
<feature type="compositionally biased region" description="Polar residues" evidence="1">
    <location>
        <begin position="29"/>
        <end position="41"/>
    </location>
</feature>
<protein>
    <submittedName>
        <fullName evidence="2">Uncharacterized protein</fullName>
    </submittedName>
</protein>
<evidence type="ECO:0000313" key="3">
    <source>
        <dbReference type="Proteomes" id="UP000076842"/>
    </source>
</evidence>
<feature type="compositionally biased region" description="Acidic residues" evidence="1">
    <location>
        <begin position="335"/>
        <end position="345"/>
    </location>
</feature>
<reference evidence="2 3" key="1">
    <citation type="journal article" date="2016" name="Mol. Biol. Evol.">
        <title>Comparative Genomics of Early-Diverging Mushroom-Forming Fungi Provides Insights into the Origins of Lignocellulose Decay Capabilities.</title>
        <authorList>
            <person name="Nagy L.G."/>
            <person name="Riley R."/>
            <person name="Tritt A."/>
            <person name="Adam C."/>
            <person name="Daum C."/>
            <person name="Floudas D."/>
            <person name="Sun H."/>
            <person name="Yadav J.S."/>
            <person name="Pangilinan J."/>
            <person name="Larsson K.H."/>
            <person name="Matsuura K."/>
            <person name="Barry K."/>
            <person name="Labutti K."/>
            <person name="Kuo R."/>
            <person name="Ohm R.A."/>
            <person name="Bhattacharya S.S."/>
            <person name="Shirouzu T."/>
            <person name="Yoshinaga Y."/>
            <person name="Martin F.M."/>
            <person name="Grigoriev I.V."/>
            <person name="Hibbett D.S."/>
        </authorList>
    </citation>
    <scope>NUCLEOTIDE SEQUENCE [LARGE SCALE GENOMIC DNA]</scope>
    <source>
        <strain evidence="2 3">HHB12733</strain>
    </source>
</reference>
<dbReference type="AlphaFoldDB" id="A0A165EG27"/>
<name>A0A165EG27_9BASI</name>
<dbReference type="InParanoid" id="A0A165EG27"/>
<feature type="compositionally biased region" description="Polar residues" evidence="1">
    <location>
        <begin position="204"/>
        <end position="213"/>
    </location>
</feature>
<accession>A0A165EG27</accession>
<feature type="compositionally biased region" description="Basic residues" evidence="1">
    <location>
        <begin position="270"/>
        <end position="283"/>
    </location>
</feature>
<dbReference type="Proteomes" id="UP000076842">
    <property type="component" value="Unassembled WGS sequence"/>
</dbReference>
<gene>
    <name evidence="2" type="ORF">CALCODRAFT_510530</name>
</gene>
<sequence>MSPGYDNGGWDGMNLLGEWIDVQNGDHAGQSSIRQTGTQDQDASDGGWGIAANSGGWNSEEQLHPSPSDAGIGSQRESQRLPQPAQQLVEPEEPHGEVAAKRNQPVKPIGRPQLNHGGAVEPLTTVNQMPLLERKSVDTFEVAGPVEIVQPQEGTGHVVRDREMSSRPTQSLLDEQPPPVATQPIGGLTDDNLPTETDAGPPNSEAQSQSETTPPRKRMKTSIASRTRSKSGKSNSSQHMADEVQRGRKMEESDDGEGSSNSEDVDPSKPVRKTSGLRKRSRKPERGEHSYGRVAPLLRIGDPNKSDKYEVQSEHSVELSSESELSDWPSVDPVESTDNEEEEWESTCIDNSEEEMTMAEDVEQEEHQWKYRKIWEDPDRVDEEYYNTGNFKNREWWALTNKGLPDYNPRTRKIRGRKLVPKYYVWWKLSRQRIRRAGSVATRWPHERRVLMSGLPEPVAENEERTFALSTI</sequence>
<feature type="region of interest" description="Disordered" evidence="1">
    <location>
        <begin position="146"/>
        <end position="345"/>
    </location>
</feature>
<feature type="region of interest" description="Disordered" evidence="1">
    <location>
        <begin position="21"/>
        <end position="126"/>
    </location>
</feature>